<proteinExistence type="predicted"/>
<dbReference type="GO" id="GO:0012505">
    <property type="term" value="C:endomembrane system"/>
    <property type="evidence" value="ECO:0007669"/>
    <property type="project" value="UniProtKB-ARBA"/>
</dbReference>
<keyword evidence="2" id="KW-0813">Transport</keyword>
<dbReference type="EMBL" id="PUHW01000071">
    <property type="protein sequence ID" value="KAG0689592.1"/>
    <property type="molecule type" value="Genomic_DNA"/>
</dbReference>
<evidence type="ECO:0000256" key="7">
    <source>
        <dbReference type="SAM" id="Phobius"/>
    </source>
</evidence>
<dbReference type="PROSITE" id="PS50192">
    <property type="entry name" value="T_SNARE"/>
    <property type="match status" value="1"/>
</dbReference>
<dbReference type="GO" id="GO:0005737">
    <property type="term" value="C:cytoplasm"/>
    <property type="evidence" value="ECO:0007669"/>
    <property type="project" value="UniProtKB-ARBA"/>
</dbReference>
<feature type="transmembrane region" description="Helical" evidence="7">
    <location>
        <begin position="215"/>
        <end position="236"/>
    </location>
</feature>
<feature type="compositionally biased region" description="Low complexity" evidence="6">
    <location>
        <begin position="74"/>
        <end position="108"/>
    </location>
</feature>
<sequence length="237" mass="27392">MNQERYIKKLSEQFKVKEFKYKNPIEPRFYFNPLNLDLCIGFNELTDKIKLISSMVGGYKDLSKSPTPQPYSTNGNIFNINGYDNGNDNANNNNNNSRNNNNYYNYNNSKESGRKEEIPTSISVSSPYDNFDKHSKPVYSATAQGMAQLESQSEETVSIMKNKIGALRDLSIAMGTEINKSKKSLSELGEDMGMSNEKIKYNMNRMRRFVEKSGVGWKVWLGFTVVILWWFLWVWLF</sequence>
<name>A0A9P6WM65_9ASCO</name>
<evidence type="ECO:0000256" key="1">
    <source>
        <dbReference type="ARBA" id="ARBA00004167"/>
    </source>
</evidence>
<evidence type="ECO:0000256" key="5">
    <source>
        <dbReference type="ARBA" id="ARBA00023136"/>
    </source>
</evidence>
<protein>
    <recommendedName>
        <fullName evidence="8">t-SNARE coiled-coil homology domain-containing protein</fullName>
    </recommendedName>
</protein>
<evidence type="ECO:0000256" key="2">
    <source>
        <dbReference type="ARBA" id="ARBA00022448"/>
    </source>
</evidence>
<feature type="domain" description="T-SNARE coiled-coil homology" evidence="8">
    <location>
        <begin position="147"/>
        <end position="209"/>
    </location>
</feature>
<dbReference type="InterPro" id="IPR000727">
    <property type="entry name" value="T_SNARE_dom"/>
</dbReference>
<dbReference type="GO" id="GO:0016020">
    <property type="term" value="C:membrane"/>
    <property type="evidence" value="ECO:0007669"/>
    <property type="project" value="UniProtKB-SubCell"/>
</dbReference>
<dbReference type="Gene3D" id="1.20.5.110">
    <property type="match status" value="1"/>
</dbReference>
<evidence type="ECO:0000313" key="9">
    <source>
        <dbReference type="EMBL" id="KAG0689592.1"/>
    </source>
</evidence>
<organism evidence="9 10">
    <name type="scientific">Pichia californica</name>
    <dbReference type="NCBI Taxonomy" id="460514"/>
    <lineage>
        <taxon>Eukaryota</taxon>
        <taxon>Fungi</taxon>
        <taxon>Dikarya</taxon>
        <taxon>Ascomycota</taxon>
        <taxon>Saccharomycotina</taxon>
        <taxon>Pichiomycetes</taxon>
        <taxon>Pichiales</taxon>
        <taxon>Pichiaceae</taxon>
        <taxon>Pichia</taxon>
    </lineage>
</organism>
<dbReference type="AlphaFoldDB" id="A0A9P6WM65"/>
<dbReference type="SUPFAM" id="SSF58038">
    <property type="entry name" value="SNARE fusion complex"/>
    <property type="match status" value="1"/>
</dbReference>
<evidence type="ECO:0000256" key="4">
    <source>
        <dbReference type="ARBA" id="ARBA00022989"/>
    </source>
</evidence>
<keyword evidence="5 7" id="KW-0472">Membrane</keyword>
<comment type="subcellular location">
    <subcellularLocation>
        <location evidence="1">Membrane</location>
        <topology evidence="1">Single-pass membrane protein</topology>
    </subcellularLocation>
</comment>
<evidence type="ECO:0000256" key="6">
    <source>
        <dbReference type="SAM" id="MobiDB-lite"/>
    </source>
</evidence>
<keyword evidence="10" id="KW-1185">Reference proteome</keyword>
<accession>A0A9P6WM65</accession>
<dbReference type="PANTHER" id="PTHR12791">
    <property type="entry name" value="GOLGI SNARE BET1-RELATED"/>
    <property type="match status" value="1"/>
</dbReference>
<gene>
    <name evidence="9" type="ORF">C6P40_004798</name>
</gene>
<keyword evidence="4 7" id="KW-1133">Transmembrane helix</keyword>
<evidence type="ECO:0000313" key="10">
    <source>
        <dbReference type="Proteomes" id="UP000697127"/>
    </source>
</evidence>
<feature type="compositionally biased region" description="Polar residues" evidence="6">
    <location>
        <begin position="64"/>
        <end position="73"/>
    </location>
</feature>
<feature type="region of interest" description="Disordered" evidence="6">
    <location>
        <begin position="62"/>
        <end position="117"/>
    </location>
</feature>
<reference evidence="9" key="1">
    <citation type="submission" date="2020-11" db="EMBL/GenBank/DDBJ databases">
        <title>Kefir isolates.</title>
        <authorList>
            <person name="Marcisauskas S."/>
            <person name="Kim Y."/>
            <person name="Blasche S."/>
        </authorList>
    </citation>
    <scope>NUCLEOTIDE SEQUENCE</scope>
    <source>
        <strain evidence="9">Olga-1</strain>
    </source>
</reference>
<evidence type="ECO:0000259" key="8">
    <source>
        <dbReference type="PROSITE" id="PS50192"/>
    </source>
</evidence>
<dbReference type="Proteomes" id="UP000697127">
    <property type="component" value="Unassembled WGS sequence"/>
</dbReference>
<keyword evidence="3 7" id="KW-0812">Transmembrane</keyword>
<evidence type="ECO:0000256" key="3">
    <source>
        <dbReference type="ARBA" id="ARBA00022692"/>
    </source>
</evidence>
<comment type="caution">
    <text evidence="9">The sequence shown here is derived from an EMBL/GenBank/DDBJ whole genome shotgun (WGS) entry which is preliminary data.</text>
</comment>